<dbReference type="RefSeq" id="WP_157434317.1">
    <property type="nucleotide sequence ID" value="NZ_CP016076.1"/>
</dbReference>
<evidence type="ECO:0000256" key="1">
    <source>
        <dbReference type="SAM" id="MobiDB-lite"/>
    </source>
</evidence>
<evidence type="ECO:0000313" key="3">
    <source>
        <dbReference type="Proteomes" id="UP000185511"/>
    </source>
</evidence>
<dbReference type="EMBL" id="CP016076">
    <property type="protein sequence ID" value="APU15978.1"/>
    <property type="molecule type" value="Genomic_DNA"/>
</dbReference>
<reference evidence="3" key="1">
    <citation type="submission" date="2016-06" db="EMBL/GenBank/DDBJ databases">
        <title>Complete genome sequence of Actinoalloteichus fjordicus DSM 46855 (=ADI127-17), type strain of the new species Actinoalloteichus fjordicus.</title>
        <authorList>
            <person name="Ruckert C."/>
            <person name="Nouioui I."/>
            <person name="Willmese J."/>
            <person name="van Wezel G."/>
            <person name="Klenk H.-P."/>
            <person name="Kalinowski J."/>
            <person name="Zotchev S.B."/>
        </authorList>
    </citation>
    <scope>NUCLEOTIDE SEQUENCE [LARGE SCALE GENOMIC DNA]</scope>
    <source>
        <strain evidence="3">ADI127-7</strain>
    </source>
</reference>
<name>A0AAC9LDI5_9PSEU</name>
<dbReference type="AlphaFoldDB" id="A0AAC9LDI5"/>
<keyword evidence="3" id="KW-1185">Reference proteome</keyword>
<accession>A0AAC9LDI5</accession>
<protein>
    <submittedName>
        <fullName evidence="2">Uncharacterized protein</fullName>
    </submittedName>
</protein>
<dbReference type="Proteomes" id="UP000185511">
    <property type="component" value="Chromosome"/>
</dbReference>
<gene>
    <name evidence="2" type="ORF">UA74_19765</name>
</gene>
<sequence>MLKPWMKKRPDETEQEAFNRRSRTCYFCPREDKTVAESLEHEKEHETPRNQKTDHHPEA</sequence>
<organism evidence="2 3">
    <name type="scientific">Actinoalloteichus fjordicus</name>
    <dbReference type="NCBI Taxonomy" id="1612552"/>
    <lineage>
        <taxon>Bacteria</taxon>
        <taxon>Bacillati</taxon>
        <taxon>Actinomycetota</taxon>
        <taxon>Actinomycetes</taxon>
        <taxon>Pseudonocardiales</taxon>
        <taxon>Pseudonocardiaceae</taxon>
        <taxon>Actinoalloteichus</taxon>
    </lineage>
</organism>
<evidence type="ECO:0000313" key="2">
    <source>
        <dbReference type="EMBL" id="APU15978.1"/>
    </source>
</evidence>
<dbReference type="KEGG" id="acad:UA74_19765"/>
<feature type="region of interest" description="Disordered" evidence="1">
    <location>
        <begin position="36"/>
        <end position="59"/>
    </location>
</feature>
<proteinExistence type="predicted"/>